<sequence>MSIKGQTCDLAKERRRARRKETGFQPEAHREDDATRGKHKRTDESNAIHLQYVELWIEFFIESGRASDGYELEKGSPVPEITLIKEFIRWYVHSTKGRLDPDGRPTVVTTMACAERFFGGFETATGNMIAEADRSEIYGWIKGTLTKQKVIVKMEKEKFNFTKTDYNNTVSSIWTVDDPVFIHGTMKVFLLFALQLYLFTGARVGAFIPRNRHQHQRGLRYKHIDLVLFRSNSSDEPWKIGWRVNEQWLKKNRDPEYTVFGIGIRDHSRPQFASGLLLASIGINQGTLHGINTLEDLAQMRLLEGEDEIPLRWRHDALEKPVFRNVTAQGVQDLPLTTERFCYFLRQNFRKAYYSKVPKIHDIRRALGKKVDGRYGSALVSQLYGHKDGKTYETSYVAHCSSIDTVACVLDEEKDDRHIEYFQGYKQFCEPGLPGQLPAGIEESILESDELAEIRSRISLADATGNKDLQKYERLQYRKTHTLLRLSALTNYRTQWVRDRRDWRVLSGGQKSPDEPERNACTRALALIMPEIGRLAAVMSSTEPMSFDERLLFMKDLQKQCSRDYDVIYLPNESPVNGKCPVASCQEDVHSLAKSSRSRHIHECIRGYEASQLGVSKLDMKFCYECMQWFHTKHKWREHCEHHLLSWDRLHCEVIIYRYTIIRPGYCPCCLCDESLKAEERLRYWCHSKKLRDHIKDTHLQRMKWPTKDPLCGCPRSFDNAHEFCRHLYDVHGLTKGIWQSKRADNEDDEGTKVLDVRGKKRNLQSEQQQCNDERNENCAKKVRTDNHGLAHVFKVKSKSSPTESEKRRPKEIRFCHYQPPRPDPQQYPSENACITKSTHLSFVEDQPSRFESFDRSDKTSASSRRNSIASCFSDADSQLSSHPTTPGLDVIDPRILVPIGFNIEGDCPDYNHEPIQLNALSLDEIETKNEFNDTIDPKPPVPSPANPSRDNCTNEVNDNMSRALKTYFLMPSSNTVAVDDKCEEHRHTQAEPDGYPPCDDQADVSNVRRLLTRAKTRSQPLLSHPDDLGTRKPRRKLTTKEKRKLLELKGQNLTLRQIGPLFADIDTTFLRQSWEDMELPQRCTRSRANRAARRDYAC</sequence>
<organism evidence="2 3">
    <name type="scientific">Penicillium thymicola</name>
    <dbReference type="NCBI Taxonomy" id="293382"/>
    <lineage>
        <taxon>Eukaryota</taxon>
        <taxon>Fungi</taxon>
        <taxon>Dikarya</taxon>
        <taxon>Ascomycota</taxon>
        <taxon>Pezizomycotina</taxon>
        <taxon>Eurotiomycetes</taxon>
        <taxon>Eurotiomycetidae</taxon>
        <taxon>Eurotiales</taxon>
        <taxon>Aspergillaceae</taxon>
        <taxon>Penicillium</taxon>
    </lineage>
</organism>
<dbReference type="PANTHER" id="PTHR37535:SF3">
    <property type="entry name" value="FLUG DOMAIN-CONTAINING PROTEIN"/>
    <property type="match status" value="1"/>
</dbReference>
<dbReference type="Pfam" id="PF11917">
    <property type="entry name" value="DUF3435"/>
    <property type="match status" value="1"/>
</dbReference>
<feature type="region of interest" description="Disordered" evidence="1">
    <location>
        <begin position="846"/>
        <end position="867"/>
    </location>
</feature>
<evidence type="ECO:0000313" key="2">
    <source>
        <dbReference type="EMBL" id="KAJ9482662.1"/>
    </source>
</evidence>
<feature type="compositionally biased region" description="Basic and acidic residues" evidence="1">
    <location>
        <begin position="804"/>
        <end position="815"/>
    </location>
</feature>
<feature type="compositionally biased region" description="Basic and acidic residues" evidence="1">
    <location>
        <begin position="27"/>
        <end position="43"/>
    </location>
</feature>
<feature type="region of interest" description="Disordered" evidence="1">
    <location>
        <begin position="933"/>
        <end position="953"/>
    </location>
</feature>
<keyword evidence="3" id="KW-1185">Reference proteome</keyword>
<comment type="caution">
    <text evidence="2">The sequence shown here is derived from an EMBL/GenBank/DDBJ whole genome shotgun (WGS) entry which is preliminary data.</text>
</comment>
<feature type="region of interest" description="Disordered" evidence="1">
    <location>
        <begin position="795"/>
        <end position="828"/>
    </location>
</feature>
<reference evidence="2" key="2">
    <citation type="journal article" date="2016" name="Fungal Biol.">
        <title>Ochratoxin A production by Penicillium thymicola.</title>
        <authorList>
            <person name="Nguyen H.D.T."/>
            <person name="McMullin D.R."/>
            <person name="Ponomareva E."/>
            <person name="Riley R."/>
            <person name="Pomraning K.R."/>
            <person name="Baker S.E."/>
            <person name="Seifert K.A."/>
        </authorList>
    </citation>
    <scope>NUCLEOTIDE SEQUENCE</scope>
    <source>
        <strain evidence="2">DAOM 180753</strain>
    </source>
</reference>
<feature type="compositionally biased region" description="Basic and acidic residues" evidence="1">
    <location>
        <begin position="847"/>
        <end position="859"/>
    </location>
</feature>
<dbReference type="InterPro" id="IPR021842">
    <property type="entry name" value="DUF3435"/>
</dbReference>
<feature type="region of interest" description="Disordered" evidence="1">
    <location>
        <begin position="758"/>
        <end position="777"/>
    </location>
</feature>
<dbReference type="EMBL" id="LACB01000527">
    <property type="protein sequence ID" value="KAJ9482662.1"/>
    <property type="molecule type" value="Genomic_DNA"/>
</dbReference>
<dbReference type="Proteomes" id="UP001227192">
    <property type="component" value="Unassembled WGS sequence"/>
</dbReference>
<protein>
    <submittedName>
        <fullName evidence="2">Uncharacterized protein</fullName>
    </submittedName>
</protein>
<evidence type="ECO:0000313" key="3">
    <source>
        <dbReference type="Proteomes" id="UP001227192"/>
    </source>
</evidence>
<reference evidence="2" key="1">
    <citation type="submission" date="2015-06" db="EMBL/GenBank/DDBJ databases">
        <authorList>
            <person name="Nguyen H."/>
        </authorList>
    </citation>
    <scope>NUCLEOTIDE SEQUENCE</scope>
    <source>
        <strain evidence="2">DAOM 180753</strain>
    </source>
</reference>
<name>A0AAI9T8J4_PENTH</name>
<feature type="region of interest" description="Disordered" evidence="1">
    <location>
        <begin position="1015"/>
        <end position="1039"/>
    </location>
</feature>
<evidence type="ECO:0000256" key="1">
    <source>
        <dbReference type="SAM" id="MobiDB-lite"/>
    </source>
</evidence>
<dbReference type="AlphaFoldDB" id="A0AAI9T8J4"/>
<gene>
    <name evidence="2" type="ORF">VN97_g10763</name>
</gene>
<accession>A0AAI9T8J4</accession>
<proteinExistence type="predicted"/>
<dbReference type="PANTHER" id="PTHR37535">
    <property type="entry name" value="FLUG DOMAIN PROTEIN"/>
    <property type="match status" value="1"/>
</dbReference>
<feature type="region of interest" description="Disordered" evidence="1">
    <location>
        <begin position="1"/>
        <end position="43"/>
    </location>
</feature>